<comment type="cofactor">
    <cofactor evidence="6">
        <name>Zn(2+)</name>
        <dbReference type="ChEBI" id="CHEBI:29105"/>
    </cofactor>
    <text evidence="6">Binds 1 zinc ion.</text>
</comment>
<evidence type="ECO:0000313" key="9">
    <source>
        <dbReference type="EMBL" id="WIF97480.1"/>
    </source>
</evidence>
<protein>
    <submittedName>
        <fullName evidence="9">M3 family oligoendopeptidase</fullName>
        <ecNumber evidence="9">3.4.-.-</ecNumber>
    </submittedName>
</protein>
<dbReference type="GO" id="GO:0016787">
    <property type="term" value="F:hydrolase activity"/>
    <property type="evidence" value="ECO:0007669"/>
    <property type="project" value="UniProtKB-KW"/>
</dbReference>
<dbReference type="CDD" id="cd09606">
    <property type="entry name" value="M3B_PepF"/>
    <property type="match status" value="1"/>
</dbReference>
<evidence type="ECO:0000256" key="7">
    <source>
        <dbReference type="SAM" id="Coils"/>
    </source>
</evidence>
<feature type="coiled-coil region" evidence="7">
    <location>
        <begin position="113"/>
        <end position="140"/>
    </location>
</feature>
<accession>A0ABY8UYK1</accession>
<sequence length="567" mass="66436">MSTFYQERFDFSKPETIETEFERLVQEPIDSVEKLESWILDQAQIFDAINEGLRGHYIDFQSHSDSQVAKEKVERDQEKIEPLLKRYQALLDQKFIDTPYKDELDQDTYGRFMKMKENALDLFREENIDLEVEEDRLTNQYFEITGSLTVDWYGEEKTLSLMSSYLQDSNRDVRKQAFTSINDVRLKHKDSLQSIMDELIALRQKKTTNAGLNTFTDYMFKEYERFDYTPEDCKQLAESIREHVVPLKNELMEKEKERLQVDTLKPWDLSASPAGQSPLKPFHTTEELIEKSSSIFTKLDASFASLLTDMQKKGTLDLDTRKGKAPGGFCDFLPLSQSSFIFMNADTSHDDMITLLHEMGHCIHNHRSEDIKLPSYREAPMESAELASMTMELLTMDYWDHFYDDEEDLLRAKREQLEGIIHFLPGGIVIDQLQHWMYEHPNHTAVERNAKFKELKQNFGTERVDWSEHEETLENSWLKVLHIFEVPFYYVEYVIAQLGAVQMYKQYKENPKQALENYKNALSLGNTKSLPEVYQTAGIRFDFSAETIQDLMTFIKQELDALETSQS</sequence>
<evidence type="ECO:0000256" key="6">
    <source>
        <dbReference type="RuleBase" id="RU003435"/>
    </source>
</evidence>
<dbReference type="PANTHER" id="PTHR11804:SF48">
    <property type="entry name" value="PUTATIVE-RELATED"/>
    <property type="match status" value="1"/>
</dbReference>
<dbReference type="Proteomes" id="UP001236652">
    <property type="component" value="Chromosome"/>
</dbReference>
<dbReference type="NCBIfam" id="TIGR02289">
    <property type="entry name" value="M3_not_pepF"/>
    <property type="match status" value="1"/>
</dbReference>
<keyword evidence="1 6" id="KW-0645">Protease</keyword>
<dbReference type="EC" id="3.4.-.-" evidence="9"/>
<dbReference type="EMBL" id="CP126446">
    <property type="protein sequence ID" value="WIF97480.1"/>
    <property type="molecule type" value="Genomic_DNA"/>
</dbReference>
<organism evidence="9 10">
    <name type="scientific">Pontibacillus chungwhensis</name>
    <dbReference type="NCBI Taxonomy" id="265426"/>
    <lineage>
        <taxon>Bacteria</taxon>
        <taxon>Bacillati</taxon>
        <taxon>Bacillota</taxon>
        <taxon>Bacilli</taxon>
        <taxon>Bacillales</taxon>
        <taxon>Bacillaceae</taxon>
        <taxon>Pontibacillus</taxon>
    </lineage>
</organism>
<dbReference type="Gene3D" id="1.10.1370.30">
    <property type="match status" value="1"/>
</dbReference>
<evidence type="ECO:0000256" key="5">
    <source>
        <dbReference type="ARBA" id="ARBA00023049"/>
    </source>
</evidence>
<evidence type="ECO:0000256" key="3">
    <source>
        <dbReference type="ARBA" id="ARBA00022801"/>
    </source>
</evidence>
<keyword evidence="4 6" id="KW-0862">Zinc</keyword>
<proteinExistence type="inferred from homology"/>
<dbReference type="InterPro" id="IPR011976">
    <property type="entry name" value="Pept_M3B_oligopep-rel"/>
</dbReference>
<comment type="similarity">
    <text evidence="6">Belongs to the peptidase M3 family.</text>
</comment>
<dbReference type="Pfam" id="PF01432">
    <property type="entry name" value="Peptidase_M3"/>
    <property type="match status" value="1"/>
</dbReference>
<keyword evidence="3 6" id="KW-0378">Hydrolase</keyword>
<dbReference type="InterPro" id="IPR001567">
    <property type="entry name" value="Pept_M3A_M3B_dom"/>
</dbReference>
<reference evidence="9 10" key="1">
    <citation type="submission" date="2023-05" db="EMBL/GenBank/DDBJ databases">
        <title>Comparative genomics reveals the evidence of polycyclic aromatic hydrocarbons degradation in moderately halophilic genus Pontibacillus.</title>
        <authorList>
            <person name="Yang H."/>
            <person name="Qian Z."/>
        </authorList>
    </citation>
    <scope>NUCLEOTIDE SEQUENCE [LARGE SCALE GENOMIC DNA]</scope>
    <source>
        <strain evidence="10">HN14</strain>
    </source>
</reference>
<dbReference type="InterPro" id="IPR045090">
    <property type="entry name" value="Pept_M3A_M3B"/>
</dbReference>
<keyword evidence="5 6" id="KW-0482">Metalloprotease</keyword>
<evidence type="ECO:0000313" key="10">
    <source>
        <dbReference type="Proteomes" id="UP001236652"/>
    </source>
</evidence>
<gene>
    <name evidence="9" type="ORF">QNI29_17350</name>
</gene>
<keyword evidence="7" id="KW-0175">Coiled coil</keyword>
<dbReference type="PANTHER" id="PTHR11804">
    <property type="entry name" value="PROTEASE M3 THIMET OLIGOPEPTIDASE-RELATED"/>
    <property type="match status" value="1"/>
</dbReference>
<feature type="domain" description="Peptidase M3A/M3B catalytic" evidence="8">
    <location>
        <begin position="165"/>
        <end position="549"/>
    </location>
</feature>
<name>A0ABY8UYK1_9BACI</name>
<evidence type="ECO:0000256" key="2">
    <source>
        <dbReference type="ARBA" id="ARBA00022723"/>
    </source>
</evidence>
<evidence type="ECO:0000256" key="1">
    <source>
        <dbReference type="ARBA" id="ARBA00022670"/>
    </source>
</evidence>
<evidence type="ECO:0000256" key="4">
    <source>
        <dbReference type="ARBA" id="ARBA00022833"/>
    </source>
</evidence>
<keyword evidence="2 6" id="KW-0479">Metal-binding</keyword>
<dbReference type="RefSeq" id="WP_231418949.1">
    <property type="nucleotide sequence ID" value="NZ_CP126446.1"/>
</dbReference>
<keyword evidence="10" id="KW-1185">Reference proteome</keyword>
<dbReference type="SUPFAM" id="SSF55486">
    <property type="entry name" value="Metalloproteases ('zincins'), catalytic domain"/>
    <property type="match status" value="1"/>
</dbReference>
<evidence type="ECO:0000259" key="8">
    <source>
        <dbReference type="Pfam" id="PF01432"/>
    </source>
</evidence>